<organism evidence="1 2">
    <name type="scientific">Phytophthora infestans</name>
    <name type="common">Potato late blight agent</name>
    <name type="synonym">Botrytis infestans</name>
    <dbReference type="NCBI Taxonomy" id="4787"/>
    <lineage>
        <taxon>Eukaryota</taxon>
        <taxon>Sar</taxon>
        <taxon>Stramenopiles</taxon>
        <taxon>Oomycota</taxon>
        <taxon>Peronosporomycetes</taxon>
        <taxon>Peronosporales</taxon>
        <taxon>Peronosporaceae</taxon>
        <taxon>Phytophthora</taxon>
    </lineage>
</organism>
<comment type="caution">
    <text evidence="1">The sequence shown here is derived from an EMBL/GenBank/DDBJ whole genome shotgun (WGS) entry which is preliminary data.</text>
</comment>
<protein>
    <submittedName>
        <fullName evidence="1">Uncharacterized protein</fullName>
    </submittedName>
</protein>
<dbReference type="Proteomes" id="UP000704712">
    <property type="component" value="Unassembled WGS sequence"/>
</dbReference>
<accession>A0A8S9TKS7</accession>
<name>A0A8S9TKS7_PHYIN</name>
<dbReference type="EMBL" id="JAACNO010003298">
    <property type="protein sequence ID" value="KAF4127299.1"/>
    <property type="molecule type" value="Genomic_DNA"/>
</dbReference>
<gene>
    <name evidence="1" type="ORF">GN958_ATG23508</name>
</gene>
<evidence type="ECO:0000313" key="1">
    <source>
        <dbReference type="EMBL" id="KAF4127299.1"/>
    </source>
</evidence>
<dbReference type="AlphaFoldDB" id="A0A8S9TKS7"/>
<evidence type="ECO:0000313" key="2">
    <source>
        <dbReference type="Proteomes" id="UP000704712"/>
    </source>
</evidence>
<reference evidence="1" key="1">
    <citation type="submission" date="2020-03" db="EMBL/GenBank/DDBJ databases">
        <title>Hybrid Assembly of Korean Phytophthora infestans isolates.</title>
        <authorList>
            <person name="Prokchorchik M."/>
            <person name="Lee Y."/>
            <person name="Seo J."/>
            <person name="Cho J.-H."/>
            <person name="Park Y.-E."/>
            <person name="Jang D.-C."/>
            <person name="Im J.-S."/>
            <person name="Choi J.-G."/>
            <person name="Park H.-J."/>
            <person name="Lee G.-B."/>
            <person name="Lee Y.-G."/>
            <person name="Hong S.-Y."/>
            <person name="Cho K."/>
            <person name="Sohn K.H."/>
        </authorList>
    </citation>
    <scope>NUCLEOTIDE SEQUENCE</scope>
    <source>
        <strain evidence="1">KR_2_A2</strain>
    </source>
</reference>
<sequence>MTRLAFPFPGPVRAGGWLVEAGWGTAGVVTEGPAVNPDRDGLDLAVDGANPVVGAAIAVDPADTTVWDDGAIVDPVLDADPGLDTATDPA</sequence>
<proteinExistence type="predicted"/>